<dbReference type="InterPro" id="IPR008929">
    <property type="entry name" value="Chondroitin_lyas"/>
</dbReference>
<dbReference type="Gene3D" id="1.50.10.100">
    <property type="entry name" value="Chondroitin AC/alginate lyase"/>
    <property type="match status" value="1"/>
</dbReference>
<dbReference type="Gene3D" id="2.60.220.10">
    <property type="entry name" value="Polysaccharide lyase family 8-like, C-terminal"/>
    <property type="match status" value="1"/>
</dbReference>
<feature type="signal peptide" evidence="4">
    <location>
        <begin position="1"/>
        <end position="24"/>
    </location>
</feature>
<organism evidence="8">
    <name type="scientific">Athelia psychrophila</name>
    <dbReference type="NCBI Taxonomy" id="1759441"/>
    <lineage>
        <taxon>Eukaryota</taxon>
        <taxon>Fungi</taxon>
        <taxon>Dikarya</taxon>
        <taxon>Basidiomycota</taxon>
        <taxon>Agaricomycotina</taxon>
        <taxon>Agaricomycetes</taxon>
        <taxon>Agaricomycetidae</taxon>
        <taxon>Atheliales</taxon>
        <taxon>Atheliaceae</taxon>
        <taxon>Athelia</taxon>
    </lineage>
</organism>
<evidence type="ECO:0000256" key="4">
    <source>
        <dbReference type="SAM" id="SignalP"/>
    </source>
</evidence>
<dbReference type="Pfam" id="PF02278">
    <property type="entry name" value="Lyase_8"/>
    <property type="match status" value="1"/>
</dbReference>
<dbReference type="GO" id="GO:0005975">
    <property type="term" value="P:carbohydrate metabolic process"/>
    <property type="evidence" value="ECO:0007669"/>
    <property type="project" value="InterPro"/>
</dbReference>
<comment type="similarity">
    <text evidence="1">Belongs to the polysaccharide lyase 8 family.</text>
</comment>
<evidence type="ECO:0000256" key="3">
    <source>
        <dbReference type="ARBA" id="ARBA00023239"/>
    </source>
</evidence>
<dbReference type="GO" id="GO:0016837">
    <property type="term" value="F:carbon-oxygen lyase activity, acting on polysaccharides"/>
    <property type="evidence" value="ECO:0007669"/>
    <property type="project" value="UniProtKB-ARBA"/>
</dbReference>
<name>A0A166U4B0_9AGAM</name>
<dbReference type="SUPFAM" id="SSF49863">
    <property type="entry name" value="Hyaluronate lyase-like, C-terminal domain"/>
    <property type="match status" value="1"/>
</dbReference>
<dbReference type="Gene3D" id="2.70.98.10">
    <property type="match status" value="1"/>
</dbReference>
<gene>
    <name evidence="8" type="ORF">FIBSPDRAFT_945319</name>
</gene>
<keyword evidence="2 4" id="KW-0732">Signal</keyword>
<evidence type="ECO:0000256" key="1">
    <source>
        <dbReference type="ARBA" id="ARBA00006699"/>
    </source>
</evidence>
<feature type="domain" description="Polysaccharide lyase family 8 C-terminal" evidence="6">
    <location>
        <begin position="708"/>
        <end position="781"/>
    </location>
</feature>
<keyword evidence="3 8" id="KW-0456">Lyase</keyword>
<evidence type="ECO:0000313" key="8">
    <source>
        <dbReference type="EMBL" id="KZP31300.1"/>
    </source>
</evidence>
<dbReference type="InterPro" id="IPR038970">
    <property type="entry name" value="Lyase_8"/>
</dbReference>
<reference evidence="8" key="1">
    <citation type="journal article" date="2016" name="Mol. Biol. Evol.">
        <title>Comparative Genomics of Early-Diverging Mushroom-Forming Fungi Provides Insights into the Origins of Lignocellulose Decay Capabilities.</title>
        <authorList>
            <person name="Nagy L.G."/>
            <person name="Riley R."/>
            <person name="Tritt A."/>
            <person name="Adam C."/>
            <person name="Daum C."/>
            <person name="Floudas D."/>
            <person name="Sun H."/>
            <person name="Yadav J.S."/>
            <person name="Pangilinan J."/>
            <person name="Larsson K.H."/>
            <person name="Matsuura K."/>
            <person name="Barry K."/>
            <person name="Labutti K."/>
            <person name="Kuo R."/>
            <person name="Ohm R.A."/>
            <person name="Bhattacharya S.S."/>
            <person name="Shirouzu T."/>
            <person name="Yoshinaga Y."/>
            <person name="Martin F.M."/>
            <person name="Grigoriev I.V."/>
            <person name="Hibbett D.S."/>
        </authorList>
    </citation>
    <scope>NUCLEOTIDE SEQUENCE [LARGE SCALE GENOMIC DNA]</scope>
    <source>
        <strain evidence="8">CBS 109695</strain>
    </source>
</reference>
<dbReference type="InterPro" id="IPR011013">
    <property type="entry name" value="Gal_mutarotase_sf_dom"/>
</dbReference>
<feature type="chain" id="PRO_5007880360" evidence="4">
    <location>
        <begin position="25"/>
        <end position="825"/>
    </location>
</feature>
<dbReference type="InterPro" id="IPR011071">
    <property type="entry name" value="Lyase_8-like_C"/>
</dbReference>
<sequence>MARFSRGTHTLFIYTLLLTSVCLADHTIRGLGHHHRLARLDASNKTTAHISQTTSAQGVSMKSSAATTVSIASSTLSSSSATTSANAPSYTSQILTKPDTMDISAILQRRITNIIDTLSAQSAAASIPGWLSTLGANGTWPASEVDYTTGCVAQKANWPAQTHWRRITIMTAAWHGGLTNATSFVGSDALRSAISSAIGYWFSNDFTDAACLDSGGLPSCPCGTPGLWNTNWFSNIILIPEYVGQTCLMLNSTLLPSEVDGCNRMILRAYGTFDHYINGPGYLTGANTLDVAKIGLDQGLRAMNLSLVTDAYARVHAEVIIQQAVTADGIRSDGSFGQHGGVLYNGNYGKDYLNDDLDLETEAGGTQFIAGIASREALATLLQGDLWMIYRNVITDVLHWDFSVLGRFISFPVADHQATGSINFNVSEVQQLADQWQSDVLLEVVDSLNANTSDANSGGLMGNRMFYANDYMVQRGSGYITTPLGFHLSDGTVYTYLQGNEYEDISAAWDWNLIPGTTTDYSTTPLNCNNTGWKGVQEFVGGVSDGEVGIAAMRYTNPYTGSLSWQKAWFFLENDVQLVMIAGLQSATDAPVYSILDQKRHAGDVYVDGSKMHGSSNFTSANLLWHGGVGYALHSSPLGTPGLSVETGAKFGNWKTIGISAQPNITIDLFAAYLTHSSQEPVAYSVFPATASHEAFQHKQIQTQVRTVRNDAEVSAIMDDDHSNAMIVFWDALGGSVTIPGQSILDAPVTITADGNSAIMYHYKTGNITVSDPSQTLTELQVALQVGLLGQKPPHWGWDFAKSFTFDLPTSGSSGSSVSQLLSNP</sequence>
<dbReference type="PANTHER" id="PTHR38481">
    <property type="entry name" value="HYALURONATE LYASE"/>
    <property type="match status" value="1"/>
</dbReference>
<evidence type="ECO:0000259" key="6">
    <source>
        <dbReference type="Pfam" id="PF02884"/>
    </source>
</evidence>
<evidence type="ECO:0000256" key="2">
    <source>
        <dbReference type="ARBA" id="ARBA00022729"/>
    </source>
</evidence>
<dbReference type="InterPro" id="IPR012970">
    <property type="entry name" value="Lyase_8_alpha_N"/>
</dbReference>
<dbReference type="EMBL" id="KV417490">
    <property type="protein sequence ID" value="KZP31300.1"/>
    <property type="molecule type" value="Genomic_DNA"/>
</dbReference>
<dbReference type="InterPro" id="IPR014718">
    <property type="entry name" value="GH-type_carb-bd"/>
</dbReference>
<dbReference type="GO" id="GO:0005576">
    <property type="term" value="C:extracellular region"/>
    <property type="evidence" value="ECO:0007669"/>
    <property type="project" value="InterPro"/>
</dbReference>
<dbReference type="Pfam" id="PF08124">
    <property type="entry name" value="Lyase_8_N"/>
    <property type="match status" value="1"/>
</dbReference>
<proteinExistence type="inferred from homology"/>
<accession>A0A166U4B0</accession>
<dbReference type="SUPFAM" id="SSF74650">
    <property type="entry name" value="Galactose mutarotase-like"/>
    <property type="match status" value="1"/>
</dbReference>
<dbReference type="InterPro" id="IPR003159">
    <property type="entry name" value="Lyase_8_central_dom"/>
</dbReference>
<dbReference type="OrthoDB" id="5980780at2759"/>
<dbReference type="GO" id="GO:0030246">
    <property type="term" value="F:carbohydrate binding"/>
    <property type="evidence" value="ECO:0007669"/>
    <property type="project" value="InterPro"/>
</dbReference>
<dbReference type="InterPro" id="IPR004103">
    <property type="entry name" value="Lyase_8_C"/>
</dbReference>
<evidence type="ECO:0000259" key="5">
    <source>
        <dbReference type="Pfam" id="PF02278"/>
    </source>
</evidence>
<dbReference type="PANTHER" id="PTHR38481:SF1">
    <property type="entry name" value="HYALURONATE LYASE"/>
    <property type="match status" value="1"/>
</dbReference>
<dbReference type="SUPFAM" id="SSF48230">
    <property type="entry name" value="Chondroitin AC/alginate lyase"/>
    <property type="match status" value="1"/>
</dbReference>
<dbReference type="Pfam" id="PF02884">
    <property type="entry name" value="Lyase_8_C"/>
    <property type="match status" value="1"/>
</dbReference>
<feature type="domain" description="Polysaccharide lyase family 8 central" evidence="5">
    <location>
        <begin position="483"/>
        <end position="690"/>
    </location>
</feature>
<feature type="domain" description="Polysaccharide lyase 8 N-terminal alpha-helical" evidence="7">
    <location>
        <begin position="154"/>
        <end position="367"/>
    </location>
</feature>
<evidence type="ECO:0000259" key="7">
    <source>
        <dbReference type="Pfam" id="PF08124"/>
    </source>
</evidence>
<protein>
    <submittedName>
        <fullName evidence="8">Polysaccharide lyase family 8 protein</fullName>
    </submittedName>
</protein>
<dbReference type="AlphaFoldDB" id="A0A166U4B0"/>